<reference evidence="1 2" key="1">
    <citation type="submission" date="2020-02" db="EMBL/GenBank/DDBJ databases">
        <authorList>
            <person name="Zheng R.K."/>
            <person name="Sun C.M."/>
        </authorList>
    </citation>
    <scope>NUCLEOTIDE SEQUENCE [LARGE SCALE GENOMIC DNA]</scope>
    <source>
        <strain evidence="2">rifampicinis</strain>
    </source>
</reference>
<accession>A0A7S8IE68</accession>
<dbReference type="RefSeq" id="WP_195170178.1">
    <property type="nucleotide sequence ID" value="NZ_CP062983.1"/>
</dbReference>
<gene>
    <name evidence="1" type="ORF">G4Y79_20865</name>
</gene>
<dbReference type="KEGG" id="pmet:G4Y79_20865"/>
<dbReference type="AlphaFoldDB" id="A0A7S8IE68"/>
<sequence>MVQTLLIDLNSLYNKIYDDSLFVAREQTLMAELVTVKNGIGYTQRVVPIRPQATASVVADGTSFVPEAFGKNSKATLTPAEVMASHDLTWQTLTTDTEDDIAADSSMELGMAVAEKVDVDLLALLAGFSNGVGAAAASATIAMLGAAVSILTANKARGQYYGVLHPFQWHDIWLELGQPAATQAFLGDTANEAMRQYAVQMMINTMWFVSSNIGVDANDDAVGGVFIREALMLDVRDDYDLFVEDRIRTNDRKLILSGHMGYAVGEVRDEFGVSITTDATQPTS</sequence>
<proteinExistence type="predicted"/>
<name>A0A7S8IE68_9CHLR</name>
<keyword evidence="2" id="KW-1185">Reference proteome</keyword>
<dbReference type="Proteomes" id="UP000594468">
    <property type="component" value="Chromosome"/>
</dbReference>
<evidence type="ECO:0000313" key="2">
    <source>
        <dbReference type="Proteomes" id="UP000594468"/>
    </source>
</evidence>
<dbReference type="Pfam" id="PF25209">
    <property type="entry name" value="Phage_capsid_4"/>
    <property type="match status" value="1"/>
</dbReference>
<dbReference type="EMBL" id="CP062983">
    <property type="protein sequence ID" value="QPC82109.1"/>
    <property type="molecule type" value="Genomic_DNA"/>
</dbReference>
<organism evidence="1 2">
    <name type="scientific">Phototrophicus methaneseepsis</name>
    <dbReference type="NCBI Taxonomy" id="2710758"/>
    <lineage>
        <taxon>Bacteria</taxon>
        <taxon>Bacillati</taxon>
        <taxon>Chloroflexota</taxon>
        <taxon>Candidatus Thermofontia</taxon>
        <taxon>Phototrophicales</taxon>
        <taxon>Phototrophicaceae</taxon>
        <taxon>Phototrophicus</taxon>
    </lineage>
</organism>
<evidence type="ECO:0008006" key="3">
    <source>
        <dbReference type="Google" id="ProtNLM"/>
    </source>
</evidence>
<evidence type="ECO:0000313" key="1">
    <source>
        <dbReference type="EMBL" id="QPC82109.1"/>
    </source>
</evidence>
<protein>
    <recommendedName>
        <fullName evidence="3">Phage major capsid protein</fullName>
    </recommendedName>
</protein>